<keyword evidence="3" id="KW-1185">Reference proteome</keyword>
<dbReference type="Proteomes" id="UP001302274">
    <property type="component" value="Unassembled WGS sequence"/>
</dbReference>
<feature type="chain" id="PRO_5047534659" description="Outer membrane protein beta-barrel domain-containing protein" evidence="1">
    <location>
        <begin position="23"/>
        <end position="271"/>
    </location>
</feature>
<accession>A0ABU5VTR1</accession>
<comment type="caution">
    <text evidence="2">The sequence shown here is derived from an EMBL/GenBank/DDBJ whole genome shotgun (WGS) entry which is preliminary data.</text>
</comment>
<dbReference type="RefSeq" id="WP_323576136.1">
    <property type="nucleotide sequence ID" value="NZ_JAYGJQ010000001.1"/>
</dbReference>
<evidence type="ECO:0000313" key="3">
    <source>
        <dbReference type="Proteomes" id="UP001302274"/>
    </source>
</evidence>
<proteinExistence type="predicted"/>
<keyword evidence="1" id="KW-0732">Signal</keyword>
<dbReference type="EMBL" id="JAYGJQ010000001">
    <property type="protein sequence ID" value="MEA9356439.1"/>
    <property type="molecule type" value="Genomic_DNA"/>
</dbReference>
<sequence length="271" mass="30438">MKKIITTLLFILLAATTVNVHAQEASNDIFSADDDDLNVGGDIFTDFNEDVESAKLVEDERFYRYGRFFSFNLSLGLTTFDGNRGLAYENLPPTYGLSFTFFKDFQSAYGLGLEFSKHSMFLKDAVLAFPDKTSAKCAPNGCPPGLVEVSMLRVFFAYRYYIDTANLGTAITYSNPYLIARMEYWYTSNKYVDQKEVPNDKGGGLGAGAGFGLEFPIELKESYIGLEFLFHSVAFFDKNTTKYSPLVPGRYGFENLSGNAYSTMLSYVFNW</sequence>
<name>A0ABU5VTR1_9BACT</name>
<gene>
    <name evidence="2" type="ORF">SHI21_09505</name>
</gene>
<evidence type="ECO:0008006" key="4">
    <source>
        <dbReference type="Google" id="ProtNLM"/>
    </source>
</evidence>
<protein>
    <recommendedName>
        <fullName evidence="4">Outer membrane protein beta-barrel domain-containing protein</fullName>
    </recommendedName>
</protein>
<evidence type="ECO:0000313" key="2">
    <source>
        <dbReference type="EMBL" id="MEA9356439.1"/>
    </source>
</evidence>
<feature type="signal peptide" evidence="1">
    <location>
        <begin position="1"/>
        <end position="22"/>
    </location>
</feature>
<organism evidence="2 3">
    <name type="scientific">Bacteriovorax antarcticus</name>
    <dbReference type="NCBI Taxonomy" id="3088717"/>
    <lineage>
        <taxon>Bacteria</taxon>
        <taxon>Pseudomonadati</taxon>
        <taxon>Bdellovibrionota</taxon>
        <taxon>Bacteriovoracia</taxon>
        <taxon>Bacteriovoracales</taxon>
        <taxon>Bacteriovoracaceae</taxon>
        <taxon>Bacteriovorax</taxon>
    </lineage>
</organism>
<evidence type="ECO:0000256" key="1">
    <source>
        <dbReference type="SAM" id="SignalP"/>
    </source>
</evidence>
<reference evidence="2 3" key="1">
    <citation type="submission" date="2023-11" db="EMBL/GenBank/DDBJ databases">
        <title>A Novel Polar Bacteriovorax (B. antarcticus) Isolated from the Biocrust in Antarctica.</title>
        <authorList>
            <person name="Mun W."/>
            <person name="Choi S.Y."/>
            <person name="Mitchell R.J."/>
        </authorList>
    </citation>
    <scope>NUCLEOTIDE SEQUENCE [LARGE SCALE GENOMIC DNA]</scope>
    <source>
        <strain evidence="2 3">PP10</strain>
    </source>
</reference>